<dbReference type="InterPro" id="IPR004143">
    <property type="entry name" value="BPL_LPL_catalytic"/>
</dbReference>
<dbReference type="GO" id="GO:0005737">
    <property type="term" value="C:cytoplasm"/>
    <property type="evidence" value="ECO:0007669"/>
    <property type="project" value="UniProtKB-SubCell"/>
</dbReference>
<dbReference type="GO" id="GO:0009249">
    <property type="term" value="P:protein lipoylation"/>
    <property type="evidence" value="ECO:0007669"/>
    <property type="project" value="InterPro"/>
</dbReference>
<dbReference type="EC" id="2.3.1.181" evidence="6 7"/>
<dbReference type="PANTHER" id="PTHR10993">
    <property type="entry name" value="OCTANOYLTRANSFERASE"/>
    <property type="match status" value="1"/>
</dbReference>
<dbReference type="UniPathway" id="UPA00538">
    <property type="reaction ID" value="UER00592"/>
</dbReference>
<dbReference type="Pfam" id="PF21948">
    <property type="entry name" value="LplA-B_cat"/>
    <property type="match status" value="1"/>
</dbReference>
<dbReference type="InterPro" id="IPR000544">
    <property type="entry name" value="Octanoyltransferase"/>
</dbReference>
<dbReference type="CDD" id="cd16444">
    <property type="entry name" value="LipB"/>
    <property type="match status" value="1"/>
</dbReference>
<dbReference type="RefSeq" id="WP_154029228.1">
    <property type="nucleotide sequence ID" value="NZ_LR217710.1"/>
</dbReference>
<reference evidence="12 13" key="1">
    <citation type="submission" date="2019-02" db="EMBL/GenBank/DDBJ databases">
        <authorList>
            <person name="Manzano-Marin A."/>
            <person name="Manzano-Marin A."/>
        </authorList>
    </citation>
    <scope>NUCLEOTIDE SEQUENCE [LARGE SCALE GENOMIC DNA]</scope>
    <source>
        <strain evidence="12 13">BuCicurvipes</strain>
    </source>
</reference>
<feature type="domain" description="BPL/LPL catalytic" evidence="11">
    <location>
        <begin position="29"/>
        <end position="204"/>
    </location>
</feature>
<organism evidence="12 13">
    <name type="scientific">Buchnera aphidicola</name>
    <name type="common">Cinara curvipes</name>
    <dbReference type="NCBI Taxonomy" id="2518975"/>
    <lineage>
        <taxon>Bacteria</taxon>
        <taxon>Pseudomonadati</taxon>
        <taxon>Pseudomonadota</taxon>
        <taxon>Gammaproteobacteria</taxon>
        <taxon>Enterobacterales</taxon>
        <taxon>Erwiniaceae</taxon>
        <taxon>Buchnera</taxon>
    </lineage>
</organism>
<evidence type="ECO:0000256" key="2">
    <source>
        <dbReference type="ARBA" id="ARBA00022490"/>
    </source>
</evidence>
<gene>
    <name evidence="6 12" type="primary">lipB</name>
    <name evidence="12" type="ORF">BUCICURV3402_176</name>
</gene>
<comment type="similarity">
    <text evidence="6 7">Belongs to the LipB family.</text>
</comment>
<evidence type="ECO:0000256" key="3">
    <source>
        <dbReference type="ARBA" id="ARBA00022679"/>
    </source>
</evidence>
<evidence type="ECO:0000313" key="13">
    <source>
        <dbReference type="Proteomes" id="UP000294344"/>
    </source>
</evidence>
<evidence type="ECO:0000256" key="7">
    <source>
        <dbReference type="PIRNR" id="PIRNR016262"/>
    </source>
</evidence>
<comment type="catalytic activity">
    <reaction evidence="6 7">
        <text>octanoyl-[ACP] + L-lysyl-[protein] = N(6)-octanoyl-L-lysyl-[protein] + holo-[ACP] + H(+)</text>
        <dbReference type="Rhea" id="RHEA:17665"/>
        <dbReference type="Rhea" id="RHEA-COMP:9636"/>
        <dbReference type="Rhea" id="RHEA-COMP:9685"/>
        <dbReference type="Rhea" id="RHEA-COMP:9752"/>
        <dbReference type="Rhea" id="RHEA-COMP:9928"/>
        <dbReference type="ChEBI" id="CHEBI:15378"/>
        <dbReference type="ChEBI" id="CHEBI:29969"/>
        <dbReference type="ChEBI" id="CHEBI:64479"/>
        <dbReference type="ChEBI" id="CHEBI:78463"/>
        <dbReference type="ChEBI" id="CHEBI:78809"/>
        <dbReference type="EC" id="2.3.1.181"/>
    </reaction>
</comment>
<dbReference type="NCBIfam" id="NF010922">
    <property type="entry name" value="PRK14342.1"/>
    <property type="match status" value="1"/>
</dbReference>
<evidence type="ECO:0000256" key="5">
    <source>
        <dbReference type="ARBA" id="ARBA00024732"/>
    </source>
</evidence>
<dbReference type="OrthoDB" id="9787061at2"/>
<dbReference type="InterPro" id="IPR045864">
    <property type="entry name" value="aa-tRNA-synth_II/BPL/LPL"/>
</dbReference>
<comment type="pathway">
    <text evidence="1 6 7">Protein modification; protein lipoylation via endogenous pathway; protein N(6)-(lipoyl)lysine from octanoyl-[acyl-carrier-protein]: step 1/2.</text>
</comment>
<evidence type="ECO:0000256" key="6">
    <source>
        <dbReference type="HAMAP-Rule" id="MF_00013"/>
    </source>
</evidence>
<comment type="subcellular location">
    <subcellularLocation>
        <location evidence="6">Cytoplasm</location>
    </subcellularLocation>
</comment>
<dbReference type="SUPFAM" id="SSF55681">
    <property type="entry name" value="Class II aaRS and biotin synthetases"/>
    <property type="match status" value="1"/>
</dbReference>
<dbReference type="GO" id="GO:0033819">
    <property type="term" value="F:lipoyl(octanoyl) transferase activity"/>
    <property type="evidence" value="ECO:0007669"/>
    <property type="project" value="UniProtKB-EC"/>
</dbReference>
<feature type="binding site" evidence="6 9">
    <location>
        <begin position="68"/>
        <end position="75"/>
    </location>
    <ligand>
        <name>substrate</name>
    </ligand>
</feature>
<evidence type="ECO:0000256" key="1">
    <source>
        <dbReference type="ARBA" id="ARBA00004821"/>
    </source>
</evidence>
<dbReference type="EMBL" id="LR217710">
    <property type="protein sequence ID" value="VFP81466.1"/>
    <property type="molecule type" value="Genomic_DNA"/>
</dbReference>
<comment type="function">
    <text evidence="5 6 7">Catalyzes the transfer of endogenously produced octanoic acid from octanoyl-acyl-carrier-protein onto the lipoyl domains of lipoate-dependent enzymes. Lipoyl-ACP can also act as a substrate although octanoyl-ACP is likely to be the physiological substrate.</text>
</comment>
<evidence type="ECO:0000256" key="4">
    <source>
        <dbReference type="ARBA" id="ARBA00023315"/>
    </source>
</evidence>
<keyword evidence="2 6" id="KW-0963">Cytoplasm</keyword>
<dbReference type="FunFam" id="3.30.930.10:FF:000020">
    <property type="entry name" value="Octanoyltransferase"/>
    <property type="match status" value="1"/>
</dbReference>
<feature type="binding site" evidence="6 9">
    <location>
        <begin position="148"/>
        <end position="150"/>
    </location>
    <ligand>
        <name>substrate</name>
    </ligand>
</feature>
<dbReference type="InterPro" id="IPR020605">
    <property type="entry name" value="Octanoyltransferase_CS"/>
</dbReference>
<name>A0A451D6P0_9GAMM</name>
<protein>
    <recommendedName>
        <fullName evidence="6 7">Octanoyltransferase</fullName>
        <ecNumber evidence="6 7">2.3.1.181</ecNumber>
    </recommendedName>
    <alternativeName>
        <fullName evidence="6">Lipoate-protein ligase B</fullName>
    </alternativeName>
    <alternativeName>
        <fullName evidence="6">Lipoyl/octanoyl transferase</fullName>
    </alternativeName>
    <alternativeName>
        <fullName evidence="6">Octanoyl-[acyl-carrier-protein]-protein N-octanoyltransferase</fullName>
    </alternativeName>
</protein>
<dbReference type="PANTHER" id="PTHR10993:SF7">
    <property type="entry name" value="LIPOYLTRANSFERASE 2, MITOCHONDRIAL-RELATED"/>
    <property type="match status" value="1"/>
</dbReference>
<proteinExistence type="inferred from homology"/>
<dbReference type="Proteomes" id="UP000294344">
    <property type="component" value="Chromosome"/>
</dbReference>
<sequence length="205" mass="24213">MNIIIRDLGLCHWIDIEKSMMEFTQHRNKNTIDELWFLEHYPVFTYGASEKKYCFSHINNIPVFQSIRGGKITFHGPGQLIIYLLINLQRKKIKFYKLVQSVEILIIKLLKKIKISSYTRDNWPGVYVKKKKICSLGFRIINGCSLHGLALNVDMNLEPFKYINPCGSKNIIMTQIKDFNKNISIQKIKKIFIHQFCMFFNYKLI</sequence>
<dbReference type="HAMAP" id="MF_00013">
    <property type="entry name" value="LipB"/>
    <property type="match status" value="1"/>
</dbReference>
<feature type="binding site" evidence="6 9">
    <location>
        <begin position="135"/>
        <end position="137"/>
    </location>
    <ligand>
        <name>substrate</name>
    </ligand>
</feature>
<dbReference type="AlphaFoldDB" id="A0A451D6P0"/>
<accession>A0A451D6P0</accession>
<evidence type="ECO:0000256" key="9">
    <source>
        <dbReference type="PIRSR" id="PIRSR016262-2"/>
    </source>
</evidence>
<keyword evidence="4 6" id="KW-0012">Acyltransferase</keyword>
<dbReference type="PROSITE" id="PS01313">
    <property type="entry name" value="LIPB"/>
    <property type="match status" value="1"/>
</dbReference>
<feature type="site" description="Lowers pKa of active site Cys" evidence="6 10">
    <location>
        <position position="132"/>
    </location>
</feature>
<evidence type="ECO:0000256" key="8">
    <source>
        <dbReference type="PIRSR" id="PIRSR016262-1"/>
    </source>
</evidence>
<comment type="miscellaneous">
    <text evidence="6">In the reaction, the free carboxyl group of octanoic acid is attached via an amide linkage to the epsilon-amino group of a specific lysine residue of lipoyl domains of lipoate-dependent enzymes.</text>
</comment>
<dbReference type="PROSITE" id="PS51733">
    <property type="entry name" value="BPL_LPL_CATALYTIC"/>
    <property type="match status" value="1"/>
</dbReference>
<evidence type="ECO:0000259" key="11">
    <source>
        <dbReference type="PROSITE" id="PS51733"/>
    </source>
</evidence>
<dbReference type="PIRSF" id="PIRSF016262">
    <property type="entry name" value="LPLase"/>
    <property type="match status" value="1"/>
</dbReference>
<dbReference type="Gene3D" id="3.30.930.10">
    <property type="entry name" value="Bira Bifunctional Protein, Domain 2"/>
    <property type="match status" value="1"/>
</dbReference>
<dbReference type="NCBIfam" id="TIGR00214">
    <property type="entry name" value="lipB"/>
    <property type="match status" value="1"/>
</dbReference>
<evidence type="ECO:0000256" key="10">
    <source>
        <dbReference type="PIRSR" id="PIRSR016262-3"/>
    </source>
</evidence>
<feature type="active site" description="Acyl-thioester intermediate" evidence="6 8">
    <location>
        <position position="166"/>
    </location>
</feature>
<keyword evidence="3 6" id="KW-0808">Transferase</keyword>
<evidence type="ECO:0000313" key="12">
    <source>
        <dbReference type="EMBL" id="VFP81466.1"/>
    </source>
</evidence>